<dbReference type="InterPro" id="IPR009057">
    <property type="entry name" value="Homeodomain-like_sf"/>
</dbReference>
<keyword evidence="3" id="KW-0804">Transcription</keyword>
<dbReference type="Pfam" id="PF12833">
    <property type="entry name" value="HTH_18"/>
    <property type="match status" value="1"/>
</dbReference>
<evidence type="ECO:0000259" key="4">
    <source>
        <dbReference type="PROSITE" id="PS01124"/>
    </source>
</evidence>
<evidence type="ECO:0000256" key="3">
    <source>
        <dbReference type="ARBA" id="ARBA00023163"/>
    </source>
</evidence>
<dbReference type="SUPFAM" id="SSF51215">
    <property type="entry name" value="Regulatory protein AraC"/>
    <property type="match status" value="1"/>
</dbReference>
<name>A0ABW9U707_9BACL</name>
<dbReference type="InterPro" id="IPR020449">
    <property type="entry name" value="Tscrpt_reg_AraC-type_HTH"/>
</dbReference>
<evidence type="ECO:0000256" key="2">
    <source>
        <dbReference type="ARBA" id="ARBA00023125"/>
    </source>
</evidence>
<dbReference type="InterPro" id="IPR018062">
    <property type="entry name" value="HTH_AraC-typ_CS"/>
</dbReference>
<dbReference type="PROSITE" id="PS00041">
    <property type="entry name" value="HTH_ARAC_FAMILY_1"/>
    <property type="match status" value="1"/>
</dbReference>
<accession>A0ABW9U707</accession>
<dbReference type="PROSITE" id="PS01124">
    <property type="entry name" value="HTH_ARAC_FAMILY_2"/>
    <property type="match status" value="1"/>
</dbReference>
<comment type="caution">
    <text evidence="5">The sequence shown here is derived from an EMBL/GenBank/DDBJ whole genome shotgun (WGS) entry which is preliminary data.</text>
</comment>
<evidence type="ECO:0000256" key="1">
    <source>
        <dbReference type="ARBA" id="ARBA00023015"/>
    </source>
</evidence>
<feature type="domain" description="HTH araC/xylS-type" evidence="4">
    <location>
        <begin position="212"/>
        <end position="310"/>
    </location>
</feature>
<proteinExistence type="predicted"/>
<organism evidence="5 6">
    <name type="scientific">Paenibacillus anseongense</name>
    <dbReference type="NCBI Taxonomy" id="2682845"/>
    <lineage>
        <taxon>Bacteria</taxon>
        <taxon>Bacillati</taxon>
        <taxon>Bacillota</taxon>
        <taxon>Bacilli</taxon>
        <taxon>Bacillales</taxon>
        <taxon>Paenibacillaceae</taxon>
        <taxon>Paenibacillus</taxon>
    </lineage>
</organism>
<sequence>MKPFEASYRRNRGIRSSFFTQTLMLQWAKKTNETRSEVAGTLNSYQLIIDSLDIRFLHIKQYELDYKWQASHRTLHHSVLWIVQQGSFLLEVDHIRYTCKEGHICILPAHTDISYHAITGELALTSINFDAEISLLSHRSWGHVLNLPVVFDQALHNVQSPIRDMLTHIGDNSPVISLLMQSSLLRILYELMNREMPEQPISPYTHMDNRIHTIIHFLLSHPSRMPEIRELAELVQLSDSHLRKLFIKQTGQAPLHFVHSLKIEQAKRLLATSVKPISQISYELGVENANYFTRMFKAKSGLTPMQYRQQYGLWLNE</sequence>
<evidence type="ECO:0000313" key="6">
    <source>
        <dbReference type="Proteomes" id="UP000467637"/>
    </source>
</evidence>
<dbReference type="Proteomes" id="UP000467637">
    <property type="component" value="Unassembled WGS sequence"/>
</dbReference>
<dbReference type="Gene3D" id="1.10.10.60">
    <property type="entry name" value="Homeodomain-like"/>
    <property type="match status" value="2"/>
</dbReference>
<dbReference type="SMART" id="SM00342">
    <property type="entry name" value="HTH_ARAC"/>
    <property type="match status" value="1"/>
</dbReference>
<keyword evidence="2" id="KW-0238">DNA-binding</keyword>
<keyword evidence="6" id="KW-1185">Reference proteome</keyword>
<dbReference type="Pfam" id="PF02311">
    <property type="entry name" value="AraC_binding"/>
    <property type="match status" value="1"/>
</dbReference>
<dbReference type="InterPro" id="IPR037923">
    <property type="entry name" value="HTH-like"/>
</dbReference>
<dbReference type="PANTHER" id="PTHR43280">
    <property type="entry name" value="ARAC-FAMILY TRANSCRIPTIONAL REGULATOR"/>
    <property type="match status" value="1"/>
</dbReference>
<keyword evidence="1" id="KW-0805">Transcription regulation</keyword>
<dbReference type="InterPro" id="IPR018060">
    <property type="entry name" value="HTH_AraC"/>
</dbReference>
<dbReference type="PANTHER" id="PTHR43280:SF2">
    <property type="entry name" value="HTH-TYPE TRANSCRIPTIONAL REGULATOR EXSA"/>
    <property type="match status" value="1"/>
</dbReference>
<evidence type="ECO:0000313" key="5">
    <source>
        <dbReference type="EMBL" id="MVQ34120.1"/>
    </source>
</evidence>
<dbReference type="EMBL" id="WSEM01000005">
    <property type="protein sequence ID" value="MVQ34120.1"/>
    <property type="molecule type" value="Genomic_DNA"/>
</dbReference>
<protein>
    <submittedName>
        <fullName evidence="5">Helix-turn-helix domain-containing protein</fullName>
    </submittedName>
</protein>
<dbReference type="SUPFAM" id="SSF46689">
    <property type="entry name" value="Homeodomain-like"/>
    <property type="match status" value="2"/>
</dbReference>
<dbReference type="InterPro" id="IPR003313">
    <property type="entry name" value="AraC-bd"/>
</dbReference>
<dbReference type="PRINTS" id="PR00032">
    <property type="entry name" value="HTHARAC"/>
</dbReference>
<reference evidence="5 6" key="1">
    <citation type="submission" date="2019-12" db="EMBL/GenBank/DDBJ databases">
        <authorList>
            <person name="Huq M.A."/>
        </authorList>
    </citation>
    <scope>NUCLEOTIDE SEQUENCE [LARGE SCALE GENOMIC DNA]</scope>
    <source>
        <strain evidence="5 6">MAH-34</strain>
    </source>
</reference>
<gene>
    <name evidence="5" type="ORF">GON05_05580</name>
</gene>